<dbReference type="NCBIfam" id="TIGR00732">
    <property type="entry name" value="dprA"/>
    <property type="match status" value="1"/>
</dbReference>
<gene>
    <name evidence="3" type="primary">dprA</name>
    <name evidence="3" type="ORF">IAD15_09890</name>
</gene>
<dbReference type="InterPro" id="IPR003488">
    <property type="entry name" value="DprA"/>
</dbReference>
<evidence type="ECO:0000313" key="3">
    <source>
        <dbReference type="EMBL" id="HIU14363.1"/>
    </source>
</evidence>
<evidence type="ECO:0000313" key="4">
    <source>
        <dbReference type="Proteomes" id="UP000824175"/>
    </source>
</evidence>
<reference evidence="3" key="2">
    <citation type="journal article" date="2021" name="PeerJ">
        <title>Extensive microbial diversity within the chicken gut microbiome revealed by metagenomics and culture.</title>
        <authorList>
            <person name="Gilroy R."/>
            <person name="Ravi A."/>
            <person name="Getino M."/>
            <person name="Pursley I."/>
            <person name="Horton D.L."/>
            <person name="Alikhan N.F."/>
            <person name="Baker D."/>
            <person name="Gharbi K."/>
            <person name="Hall N."/>
            <person name="Watson M."/>
            <person name="Adriaenssens E.M."/>
            <person name="Foster-Nyarko E."/>
            <person name="Jarju S."/>
            <person name="Secka A."/>
            <person name="Antonio M."/>
            <person name="Oren A."/>
            <person name="Chaudhuri R.R."/>
            <person name="La Ragione R."/>
            <person name="Hildebrand F."/>
            <person name="Pallen M.J."/>
        </authorList>
    </citation>
    <scope>NUCLEOTIDE SEQUENCE</scope>
    <source>
        <strain evidence="3">CHK195-11698</strain>
    </source>
</reference>
<comment type="similarity">
    <text evidence="1">Belongs to the DprA/Smf family.</text>
</comment>
<protein>
    <submittedName>
        <fullName evidence="3">DNA-protecting protein DprA</fullName>
    </submittedName>
</protein>
<evidence type="ECO:0000259" key="2">
    <source>
        <dbReference type="Pfam" id="PF02481"/>
    </source>
</evidence>
<dbReference type="EMBL" id="DVMJ01000085">
    <property type="protein sequence ID" value="HIU14363.1"/>
    <property type="molecule type" value="Genomic_DNA"/>
</dbReference>
<dbReference type="AlphaFoldDB" id="A0A9D1HPK2"/>
<dbReference type="SUPFAM" id="SSF102405">
    <property type="entry name" value="MCP/YpsA-like"/>
    <property type="match status" value="1"/>
</dbReference>
<dbReference type="Pfam" id="PF02481">
    <property type="entry name" value="DNA_processg_A"/>
    <property type="match status" value="1"/>
</dbReference>
<comment type="caution">
    <text evidence="3">The sequence shown here is derived from an EMBL/GenBank/DDBJ whole genome shotgun (WGS) entry which is preliminary data.</text>
</comment>
<accession>A0A9D1HPK2</accession>
<dbReference type="Proteomes" id="UP000824175">
    <property type="component" value="Unassembled WGS sequence"/>
</dbReference>
<dbReference type="PANTHER" id="PTHR43022">
    <property type="entry name" value="PROTEIN SMF"/>
    <property type="match status" value="1"/>
</dbReference>
<sequence length="256" mass="29126">MEELLVYLAVHYKGHYRQIFEALQRKERPDPMTMRSTLDRLHMQWTTLVSDDYPACLKQIPHPPFVLFYYGNWELVKEPMLAMVGMRKPTDYGRRMAYAFAHDLSDRFVIVSGMAKGIDTCAHQGAGLDRTIAVLGCGIDYCYPACNRALYERLKVDGLVMSEYPLDLAPRKHYFPWRNRLVAGLGQALVVVQAKAKSGTMTTVSHALDQGKSVYALPCRIGDPEGTLQLIRDGAILLDDPKRLEEELTFEIQKIK</sequence>
<feature type="domain" description="Smf/DprA SLOG" evidence="2">
    <location>
        <begin position="46"/>
        <end position="247"/>
    </location>
</feature>
<proteinExistence type="inferred from homology"/>
<evidence type="ECO:0000256" key="1">
    <source>
        <dbReference type="ARBA" id="ARBA00006525"/>
    </source>
</evidence>
<dbReference type="InterPro" id="IPR057666">
    <property type="entry name" value="DrpA_SLOG"/>
</dbReference>
<organism evidence="3 4">
    <name type="scientific">Candidatus Fimiplasma intestinipullorum</name>
    <dbReference type="NCBI Taxonomy" id="2840825"/>
    <lineage>
        <taxon>Bacteria</taxon>
        <taxon>Bacillati</taxon>
        <taxon>Bacillota</taxon>
        <taxon>Clostridia</taxon>
        <taxon>Eubacteriales</taxon>
        <taxon>Candidatus Fimiplasma</taxon>
    </lineage>
</organism>
<name>A0A9D1HPK2_9FIRM</name>
<reference evidence="3" key="1">
    <citation type="submission" date="2020-10" db="EMBL/GenBank/DDBJ databases">
        <authorList>
            <person name="Gilroy R."/>
        </authorList>
    </citation>
    <scope>NUCLEOTIDE SEQUENCE</scope>
    <source>
        <strain evidence="3">CHK195-11698</strain>
    </source>
</reference>
<dbReference type="GO" id="GO:0009294">
    <property type="term" value="P:DNA-mediated transformation"/>
    <property type="evidence" value="ECO:0007669"/>
    <property type="project" value="InterPro"/>
</dbReference>
<dbReference type="Gene3D" id="3.40.50.450">
    <property type="match status" value="1"/>
</dbReference>
<dbReference type="PANTHER" id="PTHR43022:SF1">
    <property type="entry name" value="PROTEIN SMF"/>
    <property type="match status" value="1"/>
</dbReference>